<name>F1D157_9CAUD</name>
<dbReference type="GeneID" id="10228514"/>
<dbReference type="EMBL" id="HQ641347">
    <property type="protein sequence ID" value="ADX87851.1"/>
    <property type="molecule type" value="Genomic_DNA"/>
</dbReference>
<keyword evidence="2" id="KW-1185">Reference proteome</keyword>
<gene>
    <name evidence="1" type="primary">ORF35</name>
</gene>
<accession>F1D157</accession>
<dbReference type="KEGG" id="vg:10228514"/>
<protein>
    <submittedName>
        <fullName evidence="1">Uncharacterized protein ORF35</fullName>
    </submittedName>
</protein>
<dbReference type="RefSeq" id="YP_004250976.1">
    <property type="nucleotide sequence ID" value="NC_015157.1"/>
</dbReference>
<proteinExistence type="predicted"/>
<dbReference type="Proteomes" id="UP000007502">
    <property type="component" value="Segment"/>
</dbReference>
<evidence type="ECO:0000313" key="2">
    <source>
        <dbReference type="Proteomes" id="UP000007502"/>
    </source>
</evidence>
<sequence length="86" mass="10169">MSGGYFDYNQYILQNIADDLRNLIDDTEKLEFVQDKEALIKEVDKLVKMLDYSSKVLHHIDYFLSDDIGEESMWKHINNAKENLKL</sequence>
<reference evidence="1 2" key="1">
    <citation type="journal article" date="2011" name="MBio">
        <title>Evidence of a dominant lineage of Vibrio cholerae-specific lytic bacteriophages shed by cholera patients over a 10-year period in Dhaka, Bangladesh.</title>
        <authorList>
            <person name="Seed K.D."/>
            <person name="Bodi K.L."/>
            <person name="Kropinski A.M."/>
            <person name="Ackermann H.W."/>
            <person name="Calderwood S.B."/>
            <person name="Qadri F."/>
            <person name="Camilli A."/>
        </authorList>
    </citation>
    <scope>NUCLEOTIDE SEQUENCE [LARGE SCALE GENOMIC DNA]</scope>
</reference>
<organism evidence="1 2">
    <name type="scientific">Vibrio phage ICP1</name>
    <dbReference type="NCBI Taxonomy" id="979525"/>
    <lineage>
        <taxon>Viruses</taxon>
        <taxon>Duplodnaviria</taxon>
        <taxon>Heunggongvirae</taxon>
        <taxon>Uroviricota</taxon>
        <taxon>Caudoviricetes</taxon>
        <taxon>Mohonavirus</taxon>
        <taxon>Mohonavirus ICP1</taxon>
    </lineage>
</organism>
<evidence type="ECO:0000313" key="1">
    <source>
        <dbReference type="EMBL" id="ADX87851.1"/>
    </source>
</evidence>